<keyword evidence="4" id="KW-1185">Reference proteome</keyword>
<protein>
    <recommendedName>
        <fullName evidence="2">DUF3592 domain-containing protein</fullName>
    </recommendedName>
</protein>
<evidence type="ECO:0000313" key="3">
    <source>
        <dbReference type="EMBL" id="SEG14410.1"/>
    </source>
</evidence>
<keyword evidence="1" id="KW-0472">Membrane</keyword>
<dbReference type="InterPro" id="IPR021994">
    <property type="entry name" value="DUF3592"/>
</dbReference>
<evidence type="ECO:0000256" key="1">
    <source>
        <dbReference type="SAM" id="Phobius"/>
    </source>
</evidence>
<dbReference type="RefSeq" id="WP_103932865.1">
    <property type="nucleotide sequence ID" value="NZ_FNVA01000003.1"/>
</dbReference>
<keyword evidence="1" id="KW-0812">Transmembrane</keyword>
<evidence type="ECO:0000259" key="2">
    <source>
        <dbReference type="Pfam" id="PF12158"/>
    </source>
</evidence>
<organism evidence="3 4">
    <name type="scientific">Bryocella elongata</name>
    <dbReference type="NCBI Taxonomy" id="863522"/>
    <lineage>
        <taxon>Bacteria</taxon>
        <taxon>Pseudomonadati</taxon>
        <taxon>Acidobacteriota</taxon>
        <taxon>Terriglobia</taxon>
        <taxon>Terriglobales</taxon>
        <taxon>Acidobacteriaceae</taxon>
        <taxon>Bryocella</taxon>
    </lineage>
</organism>
<feature type="transmembrane region" description="Helical" evidence="1">
    <location>
        <begin position="20"/>
        <end position="38"/>
    </location>
</feature>
<dbReference type="Proteomes" id="UP000236728">
    <property type="component" value="Unassembled WGS sequence"/>
</dbReference>
<dbReference type="EMBL" id="FNVA01000003">
    <property type="protein sequence ID" value="SEG14410.1"/>
    <property type="molecule type" value="Genomic_DNA"/>
</dbReference>
<reference evidence="3 4" key="1">
    <citation type="submission" date="2016-10" db="EMBL/GenBank/DDBJ databases">
        <authorList>
            <person name="de Groot N.N."/>
        </authorList>
    </citation>
    <scope>NUCLEOTIDE SEQUENCE [LARGE SCALE GENOMIC DNA]</scope>
    <source>
        <strain evidence="3 4">DSM 22489</strain>
    </source>
</reference>
<dbReference type="AlphaFoldDB" id="A0A1H5XSP8"/>
<accession>A0A1H5XSP8</accession>
<dbReference type="OrthoDB" id="121256at2"/>
<feature type="domain" description="DUF3592" evidence="2">
    <location>
        <begin position="78"/>
        <end position="136"/>
    </location>
</feature>
<keyword evidence="1" id="KW-1133">Transmembrane helix</keyword>
<sequence length="160" mass="17977">MKPSVHKLMQTLQRIDLRVVGAIVGGLLLIGFGIWLFFRLRRPTPDEVERRRRMHLSEKGRITDGFILDARTLAGEESISDEPEVLVYSYRLAGVVYNCAQDVSALADRVRGFRLDQPVQVRYDPRNPGNSVLVSEVWSGLRTPGIIRSAAEPQSSRTSS</sequence>
<dbReference type="Pfam" id="PF12158">
    <property type="entry name" value="DUF3592"/>
    <property type="match status" value="1"/>
</dbReference>
<gene>
    <name evidence="3" type="ORF">SAMN05421819_1942</name>
</gene>
<name>A0A1H5XSP8_9BACT</name>
<evidence type="ECO:0000313" key="4">
    <source>
        <dbReference type="Proteomes" id="UP000236728"/>
    </source>
</evidence>
<proteinExistence type="predicted"/>